<dbReference type="RefSeq" id="WP_258813687.1">
    <property type="nucleotide sequence ID" value="NZ_JANUGU010000008.1"/>
</dbReference>
<evidence type="ECO:0000256" key="7">
    <source>
        <dbReference type="SAM" id="Phobius"/>
    </source>
</evidence>
<evidence type="ECO:0000256" key="5">
    <source>
        <dbReference type="ARBA" id="ARBA00022777"/>
    </source>
</evidence>
<feature type="transmembrane region" description="Helical" evidence="7">
    <location>
        <begin position="294"/>
        <end position="316"/>
    </location>
</feature>
<evidence type="ECO:0000256" key="2">
    <source>
        <dbReference type="ARBA" id="ARBA00012438"/>
    </source>
</evidence>
<dbReference type="CDD" id="cd12915">
    <property type="entry name" value="PDC2_DGC_like"/>
    <property type="match status" value="1"/>
</dbReference>
<keyword evidence="7" id="KW-0812">Transmembrane</keyword>
<feature type="transmembrane region" description="Helical" evidence="7">
    <location>
        <begin position="15"/>
        <end position="34"/>
    </location>
</feature>
<dbReference type="PRINTS" id="PR00344">
    <property type="entry name" value="BCTRLSENSOR"/>
</dbReference>
<evidence type="ECO:0000313" key="10">
    <source>
        <dbReference type="Proteomes" id="UP001204621"/>
    </source>
</evidence>
<keyword evidence="3" id="KW-0597">Phosphoprotein</keyword>
<dbReference type="Pfam" id="PF22588">
    <property type="entry name" value="dCache_1_like"/>
    <property type="match status" value="1"/>
</dbReference>
<dbReference type="Proteomes" id="UP001204621">
    <property type="component" value="Unassembled WGS sequence"/>
</dbReference>
<keyword evidence="5" id="KW-0418">Kinase</keyword>
<organism evidence="9 10">
    <name type="scientific">Massilia terrae</name>
    <dbReference type="NCBI Taxonomy" id="1811224"/>
    <lineage>
        <taxon>Bacteria</taxon>
        <taxon>Pseudomonadati</taxon>
        <taxon>Pseudomonadota</taxon>
        <taxon>Betaproteobacteria</taxon>
        <taxon>Burkholderiales</taxon>
        <taxon>Oxalobacteraceae</taxon>
        <taxon>Telluria group</taxon>
        <taxon>Massilia</taxon>
    </lineage>
</organism>
<dbReference type="InterPro" id="IPR003594">
    <property type="entry name" value="HATPase_dom"/>
</dbReference>
<proteinExistence type="predicted"/>
<keyword evidence="4" id="KW-0808">Transferase</keyword>
<name>A0ABT2D2P7_9BURK</name>
<dbReference type="Gene3D" id="1.10.287.130">
    <property type="match status" value="1"/>
</dbReference>
<dbReference type="Pfam" id="PF00512">
    <property type="entry name" value="HisKA"/>
    <property type="match status" value="1"/>
</dbReference>
<dbReference type="InterPro" id="IPR004358">
    <property type="entry name" value="Sig_transdc_His_kin-like_C"/>
</dbReference>
<evidence type="ECO:0000256" key="1">
    <source>
        <dbReference type="ARBA" id="ARBA00000085"/>
    </source>
</evidence>
<dbReference type="SUPFAM" id="SSF55874">
    <property type="entry name" value="ATPase domain of HSP90 chaperone/DNA topoisomerase II/histidine kinase"/>
    <property type="match status" value="1"/>
</dbReference>
<dbReference type="Gene3D" id="3.30.565.10">
    <property type="entry name" value="Histidine kinase-like ATPase, C-terminal domain"/>
    <property type="match status" value="1"/>
</dbReference>
<dbReference type="PANTHER" id="PTHR43711">
    <property type="entry name" value="TWO-COMPONENT HISTIDINE KINASE"/>
    <property type="match status" value="1"/>
</dbReference>
<keyword evidence="9" id="KW-0067">ATP-binding</keyword>
<dbReference type="SUPFAM" id="SSF47384">
    <property type="entry name" value="Homodimeric domain of signal transducing histidine kinase"/>
    <property type="match status" value="1"/>
</dbReference>
<keyword evidence="9" id="KW-0547">Nucleotide-binding</keyword>
<evidence type="ECO:0000259" key="8">
    <source>
        <dbReference type="PROSITE" id="PS50109"/>
    </source>
</evidence>
<dbReference type="InterPro" id="IPR036890">
    <property type="entry name" value="HATPase_C_sf"/>
</dbReference>
<dbReference type="InterPro" id="IPR003661">
    <property type="entry name" value="HisK_dim/P_dom"/>
</dbReference>
<evidence type="ECO:0000256" key="4">
    <source>
        <dbReference type="ARBA" id="ARBA00022679"/>
    </source>
</evidence>
<dbReference type="EC" id="2.7.13.3" evidence="2"/>
<dbReference type="Pfam" id="PF02518">
    <property type="entry name" value="HATPase_c"/>
    <property type="match status" value="1"/>
</dbReference>
<dbReference type="GO" id="GO:0005524">
    <property type="term" value="F:ATP binding"/>
    <property type="evidence" value="ECO:0007669"/>
    <property type="project" value="UniProtKB-KW"/>
</dbReference>
<dbReference type="InterPro" id="IPR005467">
    <property type="entry name" value="His_kinase_dom"/>
</dbReference>
<dbReference type="SMART" id="SM00388">
    <property type="entry name" value="HisKA"/>
    <property type="match status" value="1"/>
</dbReference>
<dbReference type="InterPro" id="IPR054327">
    <property type="entry name" value="His-kinase-like_sensor"/>
</dbReference>
<dbReference type="InterPro" id="IPR050736">
    <property type="entry name" value="Sensor_HK_Regulatory"/>
</dbReference>
<dbReference type="CDD" id="cd00082">
    <property type="entry name" value="HisKA"/>
    <property type="match status" value="1"/>
</dbReference>
<dbReference type="CDD" id="cd16922">
    <property type="entry name" value="HATPase_EvgS-ArcB-TorS-like"/>
    <property type="match status" value="1"/>
</dbReference>
<dbReference type="InterPro" id="IPR036097">
    <property type="entry name" value="HisK_dim/P_sf"/>
</dbReference>
<evidence type="ECO:0000313" key="9">
    <source>
        <dbReference type="EMBL" id="MCS0660502.1"/>
    </source>
</evidence>
<keyword evidence="10" id="KW-1185">Reference proteome</keyword>
<dbReference type="PANTHER" id="PTHR43711:SF26">
    <property type="entry name" value="SENSOR HISTIDINE KINASE RCSC"/>
    <property type="match status" value="1"/>
</dbReference>
<dbReference type="PROSITE" id="PS50109">
    <property type="entry name" value="HIS_KIN"/>
    <property type="match status" value="1"/>
</dbReference>
<accession>A0ABT2D2P7</accession>
<dbReference type="EMBL" id="JANUGU010000008">
    <property type="protein sequence ID" value="MCS0660502.1"/>
    <property type="molecule type" value="Genomic_DNA"/>
</dbReference>
<evidence type="ECO:0000256" key="3">
    <source>
        <dbReference type="ARBA" id="ARBA00022553"/>
    </source>
</evidence>
<reference evidence="9 10" key="1">
    <citation type="submission" date="2022-08" db="EMBL/GenBank/DDBJ databases">
        <title>Reclassification of Massilia species as members of the genera Telluria, Duganella, Pseudoduganella, Mokoshia gen. nov. and Zemynaea gen. nov. using orthogonal and non-orthogonal genome-based approaches.</title>
        <authorList>
            <person name="Bowman J.P."/>
        </authorList>
    </citation>
    <scope>NUCLEOTIDE SEQUENCE [LARGE SCALE GENOMIC DNA]</scope>
    <source>
        <strain evidence="9 10">JCM 31606</strain>
    </source>
</reference>
<dbReference type="SMART" id="SM00387">
    <property type="entry name" value="HATPase_c"/>
    <property type="match status" value="1"/>
</dbReference>
<comment type="caution">
    <text evidence="9">The sequence shown here is derived from an EMBL/GenBank/DDBJ whole genome shotgun (WGS) entry which is preliminary data.</text>
</comment>
<evidence type="ECO:0000256" key="6">
    <source>
        <dbReference type="ARBA" id="ARBA00023012"/>
    </source>
</evidence>
<dbReference type="CDD" id="cd12914">
    <property type="entry name" value="PDC1_DGC_like"/>
    <property type="match status" value="1"/>
</dbReference>
<dbReference type="Gene3D" id="3.30.450.20">
    <property type="entry name" value="PAS domain"/>
    <property type="match status" value="2"/>
</dbReference>
<sequence>MTARPSLSQRLRASAAPWLLCGFAAALVGGLWKATLNRIEEGRANLLRGATADAASLARLLDEHSVRTIQAADQAVRFVRGGFVEHGAQLDLARMVSRGLVLDDVINLYTVVDAAGNVVLSSQPFAPTSLADREYFQVVRDNPSAGLYISKPLLGRMTQKWAIQLARRIDGPGNSFGGAVVVSMDPFYFTRLYESARIGPHSTITLIGDDGIVRARRSGVRNEIGLDVSETPVFKMAVKTDHGTIRHNSVFDGRERIFAYRRIANYPLHVVVGIDTADVLDAYEPIKDKMIQQAALVTAAIAGFTVLLLVLIRHLVKSRAQALSASAAKTQFLSNMSHELRTPLNGILGYAELLRDDLPPGEPREFAQIIHDSGVHLLALVNQILQLNKIESGKERLTFDSVSLRGVLGQVVGAHGSSARAKGLALDADIAAGTPERIVCDRVKLMQVLNNLLHNAIKFTEQGWVRVSLAAHPRGVRFAVSDTGPGIPAHTQAMVFEKFFQIDTPSGHHTDGTGLGLSLVRELVELMRGEVTLQSTPGAGTTFSFTLPLGSEEDHA</sequence>
<keyword evidence="7" id="KW-0472">Membrane</keyword>
<comment type="catalytic activity">
    <reaction evidence="1">
        <text>ATP + protein L-histidine = ADP + protein N-phospho-L-histidine.</text>
        <dbReference type="EC" id="2.7.13.3"/>
    </reaction>
</comment>
<keyword evidence="6" id="KW-0902">Two-component regulatory system</keyword>
<feature type="domain" description="Histidine kinase" evidence="8">
    <location>
        <begin position="335"/>
        <end position="551"/>
    </location>
</feature>
<protein>
    <recommendedName>
        <fullName evidence="2">histidine kinase</fullName>
        <ecNumber evidence="2">2.7.13.3</ecNumber>
    </recommendedName>
</protein>
<keyword evidence="7" id="KW-1133">Transmembrane helix</keyword>
<gene>
    <name evidence="9" type="ORF">NX778_20720</name>
</gene>